<dbReference type="Pfam" id="PF14824">
    <property type="entry name" value="Sirohm_synth_M"/>
    <property type="match status" value="1"/>
</dbReference>
<keyword evidence="4" id="KW-0520">NAD</keyword>
<comment type="caution">
    <text evidence="11">The sequence shown here is derived from an EMBL/GenBank/DDBJ whole genome shotgun (WGS) entry which is preliminary data.</text>
</comment>
<feature type="region of interest" description="Disordered" evidence="7">
    <location>
        <begin position="478"/>
        <end position="504"/>
    </location>
</feature>
<dbReference type="GO" id="GO:0019354">
    <property type="term" value="P:siroheme biosynthetic process"/>
    <property type="evidence" value="ECO:0007669"/>
    <property type="project" value="UniProtKB-UniPathway"/>
</dbReference>
<dbReference type="PANTHER" id="PTHR35330">
    <property type="entry name" value="SIROHEME BIOSYNTHESIS PROTEIN MET8"/>
    <property type="match status" value="1"/>
</dbReference>
<evidence type="ECO:0000256" key="1">
    <source>
        <dbReference type="ARBA" id="ARBA00005010"/>
    </source>
</evidence>
<dbReference type="Gene3D" id="3.40.50.720">
    <property type="entry name" value="NAD(P)-binding Rossmann-like Domain"/>
    <property type="match status" value="2"/>
</dbReference>
<dbReference type="InterPro" id="IPR011993">
    <property type="entry name" value="PH-like_dom_sf"/>
</dbReference>
<comment type="catalytic activity">
    <reaction evidence="6">
        <text>precorrin-2 + NAD(+) = sirohydrochlorin + NADH + 2 H(+)</text>
        <dbReference type="Rhea" id="RHEA:15613"/>
        <dbReference type="ChEBI" id="CHEBI:15378"/>
        <dbReference type="ChEBI" id="CHEBI:57540"/>
        <dbReference type="ChEBI" id="CHEBI:57945"/>
        <dbReference type="ChEBI" id="CHEBI:58351"/>
        <dbReference type="ChEBI" id="CHEBI:58827"/>
        <dbReference type="EC" id="1.3.1.76"/>
    </reaction>
</comment>
<dbReference type="Gene3D" id="2.30.29.30">
    <property type="entry name" value="Pleckstrin-homology domain (PH domain)/Phosphotyrosine-binding domain (PTB)"/>
    <property type="match status" value="1"/>
</dbReference>
<feature type="domain" description="Pleckstrin homology" evidence="10">
    <location>
        <begin position="395"/>
        <end position="552"/>
    </location>
</feature>
<evidence type="ECO:0000313" key="12">
    <source>
        <dbReference type="Proteomes" id="UP000663843"/>
    </source>
</evidence>
<name>A0A8H2X3Q9_9AGAM</name>
<dbReference type="Gene3D" id="1.10.3280.10">
    <property type="entry name" value="Siroheme synthase, domain 3"/>
    <property type="match status" value="1"/>
</dbReference>
<dbReference type="EC" id="1.3.1.76" evidence="2"/>
<evidence type="ECO:0000259" key="9">
    <source>
        <dbReference type="Pfam" id="PF14824"/>
    </source>
</evidence>
<gene>
    <name evidence="11" type="ORF">RDB_LOCUS48149</name>
</gene>
<dbReference type="Pfam" id="PF15405">
    <property type="entry name" value="PH_5"/>
    <property type="match status" value="1"/>
</dbReference>
<evidence type="ECO:0000256" key="5">
    <source>
        <dbReference type="ARBA" id="ARBA00023244"/>
    </source>
</evidence>
<dbReference type="InterPro" id="IPR036291">
    <property type="entry name" value="NAD(P)-bd_dom_sf"/>
</dbReference>
<evidence type="ECO:0000256" key="7">
    <source>
        <dbReference type="SAM" id="MobiDB-lite"/>
    </source>
</evidence>
<feature type="domain" description="Siroheme synthase central" evidence="9">
    <location>
        <begin position="210"/>
        <end position="236"/>
    </location>
</feature>
<evidence type="ECO:0000256" key="4">
    <source>
        <dbReference type="ARBA" id="ARBA00023027"/>
    </source>
</evidence>
<dbReference type="InterPro" id="IPR028161">
    <property type="entry name" value="Met8-like"/>
</dbReference>
<evidence type="ECO:0000256" key="2">
    <source>
        <dbReference type="ARBA" id="ARBA00012400"/>
    </source>
</evidence>
<dbReference type="Gene3D" id="3.30.160.110">
    <property type="entry name" value="Siroheme synthase, domain 2"/>
    <property type="match status" value="1"/>
</dbReference>
<dbReference type="SUPFAM" id="SSF51735">
    <property type="entry name" value="NAD(P)-binding Rossmann-fold domains"/>
    <property type="match status" value="1"/>
</dbReference>
<sequence length="645" mass="70855">MCEDQVFGHQQLRQSKVLSTNGNNRGDPGRIARSLWETRPFYTVRLAPFRLLRDKLDVFLFRSLETGTPATMDIPTIQPDASLLLSWQLKNKHVLIVGGGNVASGRLDAVLEASARVTLVSPRQGLDRVTAYRIFDDVPEVKSRISYIDREFNLDTDIPLIESADMVLTAIDDVGASKQICALSRARMVPVNVADVPPECDFYFGSQIRDGPLQIMISTGGAAPKLSNLIRKRVEEALPPPPFLGNAIRRVGILRAKLRKRAPGVGGPLGKKRMRWMIKVCESWSFEQLAQLDDDKIERLLDEGWDKGLKVPSFEELGGMLPSVSWSEQIPSGTLPAAAGFIAGALFTGAFALLRRSSLLDPAAQHAADIVQARGLGMPDRNALMAGVLSLRSSKSSLFSKDTKTKERDLRVFLFDCAIVLLTPNPNEKDKGWSLFCDPIPIELVTIRALRSPPSTPHSPQARRSWFLDRLPASPVHIPARSKTPPPFSSAKTASSAMANGNGNGTTVEANDFSLVVSTLGRKDPGHSWPITLHAGDAIEQRAWAQSVSARQEEIRVQGRDGTMRGWGLVPIKVGALGGARVTCYVDYDIGYVKARLWGTPDGIYEHLLNVPNQQHAVRKILDLPDITHVLVVDFDERLMIVLVA</sequence>
<protein>
    <recommendedName>
        <fullName evidence="2">precorrin-2 dehydrogenase</fullName>
        <ecNumber evidence="2">1.3.1.76</ecNumber>
    </recommendedName>
</protein>
<dbReference type="NCBIfam" id="TIGR01470">
    <property type="entry name" value="cysG_Nterm"/>
    <property type="match status" value="1"/>
</dbReference>
<dbReference type="SUPFAM" id="SSF75615">
    <property type="entry name" value="Siroheme synthase middle domains-like"/>
    <property type="match status" value="1"/>
</dbReference>
<dbReference type="Pfam" id="PF13241">
    <property type="entry name" value="NAD_binding_7"/>
    <property type="match status" value="1"/>
</dbReference>
<dbReference type="InterPro" id="IPR028162">
    <property type="entry name" value="Met8_C"/>
</dbReference>
<feature type="compositionally biased region" description="Polar residues" evidence="7">
    <location>
        <begin position="490"/>
        <end position="504"/>
    </location>
</feature>
<dbReference type="Pfam" id="PF14823">
    <property type="entry name" value="Sirohm_synth_C"/>
    <property type="match status" value="1"/>
</dbReference>
<accession>A0A8H2X3Q9</accession>
<keyword evidence="5" id="KW-0627">Porphyrin biosynthesis</keyword>
<comment type="pathway">
    <text evidence="1">Porphyrin-containing compound metabolism; siroheme biosynthesis; sirohydrochlorin from precorrin-2: step 1/1.</text>
</comment>
<evidence type="ECO:0000259" key="10">
    <source>
        <dbReference type="Pfam" id="PF15405"/>
    </source>
</evidence>
<organism evidence="11 12">
    <name type="scientific">Rhizoctonia solani</name>
    <dbReference type="NCBI Taxonomy" id="456999"/>
    <lineage>
        <taxon>Eukaryota</taxon>
        <taxon>Fungi</taxon>
        <taxon>Dikarya</taxon>
        <taxon>Basidiomycota</taxon>
        <taxon>Agaricomycotina</taxon>
        <taxon>Agaricomycetes</taxon>
        <taxon>Cantharellales</taxon>
        <taxon>Ceratobasidiaceae</taxon>
        <taxon>Rhizoctonia</taxon>
    </lineage>
</organism>
<evidence type="ECO:0000259" key="8">
    <source>
        <dbReference type="Pfam" id="PF14823"/>
    </source>
</evidence>
<proteinExistence type="predicted"/>
<keyword evidence="3" id="KW-0560">Oxidoreductase</keyword>
<dbReference type="InterPro" id="IPR041675">
    <property type="entry name" value="PH_5"/>
</dbReference>
<dbReference type="GO" id="GO:0004325">
    <property type="term" value="F:ferrochelatase activity"/>
    <property type="evidence" value="ECO:0007669"/>
    <property type="project" value="InterPro"/>
</dbReference>
<reference evidence="11" key="1">
    <citation type="submission" date="2021-01" db="EMBL/GenBank/DDBJ databases">
        <authorList>
            <person name="Kaushik A."/>
        </authorList>
    </citation>
    <scope>NUCLEOTIDE SEQUENCE</scope>
    <source>
        <strain evidence="11">AG2-2IIIB</strain>
    </source>
</reference>
<dbReference type="Proteomes" id="UP000663843">
    <property type="component" value="Unassembled WGS sequence"/>
</dbReference>
<feature type="domain" description="Siroheme biosynthesis protein Met8 C-terminal" evidence="8">
    <location>
        <begin position="243"/>
        <end position="308"/>
    </location>
</feature>
<dbReference type="PANTHER" id="PTHR35330:SF1">
    <property type="entry name" value="SIROHEME BIOSYNTHESIS PROTEIN MET8"/>
    <property type="match status" value="1"/>
</dbReference>
<feature type="non-terminal residue" evidence="11">
    <location>
        <position position="1"/>
    </location>
</feature>
<dbReference type="AlphaFoldDB" id="A0A8H2X3Q9"/>
<evidence type="ECO:0000313" key="11">
    <source>
        <dbReference type="EMBL" id="CAE6415363.1"/>
    </source>
</evidence>
<dbReference type="InterPro" id="IPR028281">
    <property type="entry name" value="Sirohaem_synthase_central"/>
</dbReference>
<dbReference type="GO" id="GO:0043115">
    <property type="term" value="F:precorrin-2 dehydrogenase activity"/>
    <property type="evidence" value="ECO:0007669"/>
    <property type="project" value="UniProtKB-EC"/>
</dbReference>
<evidence type="ECO:0000256" key="6">
    <source>
        <dbReference type="ARBA" id="ARBA00047561"/>
    </source>
</evidence>
<dbReference type="EMBL" id="CAJMWT010001694">
    <property type="protein sequence ID" value="CAE6415363.1"/>
    <property type="molecule type" value="Genomic_DNA"/>
</dbReference>
<evidence type="ECO:0000256" key="3">
    <source>
        <dbReference type="ARBA" id="ARBA00023002"/>
    </source>
</evidence>
<dbReference type="UniPathway" id="UPA00262">
    <property type="reaction ID" value="UER00222"/>
</dbReference>
<dbReference type="InterPro" id="IPR006367">
    <property type="entry name" value="Sirohaem_synthase_N"/>
</dbReference>